<evidence type="ECO:0000256" key="4">
    <source>
        <dbReference type="ARBA" id="ARBA00022840"/>
    </source>
</evidence>
<evidence type="ECO:0000256" key="6">
    <source>
        <dbReference type="ARBA" id="ARBA00034617"/>
    </source>
</evidence>
<comment type="catalytic activity">
    <reaction evidence="8">
        <text>ATP + H2O = ADP + phosphate + H(+)</text>
        <dbReference type="Rhea" id="RHEA:13065"/>
        <dbReference type="ChEBI" id="CHEBI:15377"/>
        <dbReference type="ChEBI" id="CHEBI:15378"/>
        <dbReference type="ChEBI" id="CHEBI:30616"/>
        <dbReference type="ChEBI" id="CHEBI:43474"/>
        <dbReference type="ChEBI" id="CHEBI:456216"/>
        <dbReference type="EC" id="5.6.2.4"/>
    </reaction>
</comment>
<dbReference type="PANTHER" id="PTHR11070">
    <property type="entry name" value="UVRD / RECB / PCRA DNA HELICASE FAMILY MEMBER"/>
    <property type="match status" value="1"/>
</dbReference>
<name>W4QL80_9BACI</name>
<dbReference type="RefSeq" id="WP_035346358.1">
    <property type="nucleotide sequence ID" value="NZ_BAUU01000028.1"/>
</dbReference>
<dbReference type="GO" id="GO:0005524">
    <property type="term" value="F:ATP binding"/>
    <property type="evidence" value="ECO:0007669"/>
    <property type="project" value="UniProtKB-UniRule"/>
</dbReference>
<evidence type="ECO:0000256" key="2">
    <source>
        <dbReference type="ARBA" id="ARBA00022801"/>
    </source>
</evidence>
<dbReference type="Gene3D" id="3.40.50.300">
    <property type="entry name" value="P-loop containing nucleotide triphosphate hydrolases"/>
    <property type="match status" value="2"/>
</dbReference>
<keyword evidence="4 9" id="KW-0067">ATP-binding</keyword>
<keyword evidence="3 9" id="KW-0347">Helicase</keyword>
<dbReference type="InterPro" id="IPR014016">
    <property type="entry name" value="UvrD-like_ATP-bd"/>
</dbReference>
<evidence type="ECO:0000256" key="7">
    <source>
        <dbReference type="ARBA" id="ARBA00034808"/>
    </source>
</evidence>
<protein>
    <recommendedName>
        <fullName evidence="7">DNA 3'-5' helicase</fullName>
        <ecNumber evidence="7">5.6.2.4</ecNumber>
    </recommendedName>
</protein>
<accession>W4QL80</accession>
<evidence type="ECO:0000256" key="1">
    <source>
        <dbReference type="ARBA" id="ARBA00022741"/>
    </source>
</evidence>
<dbReference type="EMBL" id="BAUU01000028">
    <property type="protein sequence ID" value="GAE32099.1"/>
    <property type="molecule type" value="Genomic_DNA"/>
</dbReference>
<organism evidence="11 12">
    <name type="scientific">Halalkalibacter hemicellulosilyticusJCM 9152</name>
    <dbReference type="NCBI Taxonomy" id="1236971"/>
    <lineage>
        <taxon>Bacteria</taxon>
        <taxon>Bacillati</taxon>
        <taxon>Bacillota</taxon>
        <taxon>Bacilli</taxon>
        <taxon>Bacillales</taxon>
        <taxon>Bacillaceae</taxon>
        <taxon>Halalkalibacter</taxon>
    </lineage>
</organism>
<evidence type="ECO:0000256" key="3">
    <source>
        <dbReference type="ARBA" id="ARBA00022806"/>
    </source>
</evidence>
<feature type="binding site" evidence="9">
    <location>
        <begin position="19"/>
        <end position="26"/>
    </location>
    <ligand>
        <name>ATP</name>
        <dbReference type="ChEBI" id="CHEBI:30616"/>
    </ligand>
</feature>
<dbReference type="PROSITE" id="PS51198">
    <property type="entry name" value="UVRD_HELICASE_ATP_BIND"/>
    <property type="match status" value="1"/>
</dbReference>
<dbReference type="GO" id="GO:0043138">
    <property type="term" value="F:3'-5' DNA helicase activity"/>
    <property type="evidence" value="ECO:0007669"/>
    <property type="project" value="UniProtKB-EC"/>
</dbReference>
<dbReference type="InterPro" id="IPR000212">
    <property type="entry name" value="DNA_helicase_UvrD/REP"/>
</dbReference>
<dbReference type="AlphaFoldDB" id="W4QL80"/>
<dbReference type="OrthoDB" id="9765670at2"/>
<dbReference type="Pfam" id="PF13361">
    <property type="entry name" value="UvrD_C"/>
    <property type="match status" value="1"/>
</dbReference>
<dbReference type="GO" id="GO:0003677">
    <property type="term" value="F:DNA binding"/>
    <property type="evidence" value="ECO:0007669"/>
    <property type="project" value="InterPro"/>
</dbReference>
<keyword evidence="1 9" id="KW-0547">Nucleotide-binding</keyword>
<dbReference type="STRING" id="1236971.JCM9152_3617"/>
<dbReference type="GO" id="GO:0000725">
    <property type="term" value="P:recombinational repair"/>
    <property type="evidence" value="ECO:0007669"/>
    <property type="project" value="TreeGrafter"/>
</dbReference>
<dbReference type="InterPro" id="IPR027417">
    <property type="entry name" value="P-loop_NTPase"/>
</dbReference>
<feature type="domain" description="UvrD-like helicase ATP-binding" evidence="10">
    <location>
        <begin position="1"/>
        <end position="310"/>
    </location>
</feature>
<evidence type="ECO:0000256" key="8">
    <source>
        <dbReference type="ARBA" id="ARBA00048988"/>
    </source>
</evidence>
<sequence length="589" mass="68135">MIIDAQTKLEIEHDFKVEAGPGAGKTEFLVNHIKNVIQNSERLERMRKIACITYTNTAVETVLQRLGKSVSNRVDVSTIHSFLYRNVVKPYCSFLPKEYEVCIRKLNGHNDPVVINKYVREWLENGDFKGLKHPNTKKQLLNMSTLNKALQNWLLSMKSAYKNNDIQFVCDNTKAKAIDKKSGNIMGINKANLNILESKLLNYKKIYWKNGIIDHDDILFFSHVLIRDYPFILTVLRAKYPYFFIDEFQDTSQIQAFIIDEIRKRDCIVGVIGDKAQAIYGFQGAQVSLFENFKVEPMNSHTIIENHRSSHQIVTFLNSTRKDIHQESCRDIKDIDVSILIGDRNQTYNKAANSCNSEPLTSLSRDNITSNAMKLKIEGKDFDRKLIEKFEGIDSNSQRRNTIFQFIKATELAKNTKYKDAIKIIDWIYKDKNNPKKLALYSLSNMMNFYEQYSDGTLMDFYNVVCSTLDIKLTGFKKGQIKDFYENTSYSNMAICVNIIEDTSDHITIHKAKGAEFKNVFVIGNQDTINFLLQPDLTNNEEQRISYVAMSRAKNKLFIQFDDLDIEHEESFKKLYNINITRIAKPKSI</sequence>
<dbReference type="GO" id="GO:0016887">
    <property type="term" value="F:ATP hydrolysis activity"/>
    <property type="evidence" value="ECO:0007669"/>
    <property type="project" value="RHEA"/>
</dbReference>
<dbReference type="SUPFAM" id="SSF52540">
    <property type="entry name" value="P-loop containing nucleoside triphosphate hydrolases"/>
    <property type="match status" value="1"/>
</dbReference>
<proteinExistence type="predicted"/>
<evidence type="ECO:0000259" key="10">
    <source>
        <dbReference type="PROSITE" id="PS51198"/>
    </source>
</evidence>
<evidence type="ECO:0000256" key="5">
    <source>
        <dbReference type="ARBA" id="ARBA00023235"/>
    </source>
</evidence>
<keyword evidence="2 9" id="KW-0378">Hydrolase</keyword>
<dbReference type="PANTHER" id="PTHR11070:SF3">
    <property type="entry name" value="DNA 3'-5' HELICASE"/>
    <property type="match status" value="1"/>
</dbReference>
<evidence type="ECO:0000256" key="9">
    <source>
        <dbReference type="PROSITE-ProRule" id="PRU00560"/>
    </source>
</evidence>
<comment type="caution">
    <text evidence="11">The sequence shown here is derived from an EMBL/GenBank/DDBJ whole genome shotgun (WGS) entry which is preliminary data.</text>
</comment>
<comment type="catalytic activity">
    <reaction evidence="6">
        <text>Couples ATP hydrolysis with the unwinding of duplex DNA by translocating in the 3'-5' direction.</text>
        <dbReference type="EC" id="5.6.2.4"/>
    </reaction>
</comment>
<keyword evidence="5" id="KW-0413">Isomerase</keyword>
<dbReference type="Pfam" id="PF00580">
    <property type="entry name" value="UvrD-helicase"/>
    <property type="match status" value="1"/>
</dbReference>
<dbReference type="InterPro" id="IPR014017">
    <property type="entry name" value="DNA_helicase_UvrD-like_C"/>
</dbReference>
<dbReference type="EC" id="5.6.2.4" evidence="7"/>
<gene>
    <name evidence="11" type="ORF">JCM9152_3617</name>
</gene>
<dbReference type="Proteomes" id="UP000018895">
    <property type="component" value="Unassembled WGS sequence"/>
</dbReference>
<evidence type="ECO:0000313" key="11">
    <source>
        <dbReference type="EMBL" id="GAE32099.1"/>
    </source>
</evidence>
<reference evidence="11" key="1">
    <citation type="journal article" date="2014" name="Genome Announc.">
        <title>Draft Genome Sequences of Three Alkaliphilic Bacillus Strains, Bacillus wakoensis JCM 9140T, Bacillus akibai JCM 9157T, and Bacillus hemicellulosilyticus JCM 9152T.</title>
        <authorList>
            <person name="Yuki M."/>
            <person name="Oshima K."/>
            <person name="Suda W."/>
            <person name="Oshida Y."/>
            <person name="Kitamura K."/>
            <person name="Iida T."/>
            <person name="Hattori M."/>
            <person name="Ohkuma M."/>
        </authorList>
    </citation>
    <scope>NUCLEOTIDE SEQUENCE [LARGE SCALE GENOMIC DNA]</scope>
    <source>
        <strain evidence="11">JCM 9152</strain>
    </source>
</reference>
<keyword evidence="12" id="KW-1185">Reference proteome</keyword>
<evidence type="ECO:0000313" key="12">
    <source>
        <dbReference type="Proteomes" id="UP000018895"/>
    </source>
</evidence>